<dbReference type="GO" id="GO:0016787">
    <property type="term" value="F:hydrolase activity"/>
    <property type="evidence" value="ECO:0007669"/>
    <property type="project" value="UniProtKB-KW"/>
</dbReference>
<dbReference type="PROSITE" id="PS51192">
    <property type="entry name" value="HELICASE_ATP_BIND_1"/>
    <property type="match status" value="1"/>
</dbReference>
<dbReference type="Pfam" id="PF00176">
    <property type="entry name" value="SNF2-rel_dom"/>
    <property type="match status" value="1"/>
</dbReference>
<feature type="domain" description="Helicase C-terminal" evidence="6">
    <location>
        <begin position="798"/>
        <end position="970"/>
    </location>
</feature>
<feature type="region of interest" description="Disordered" evidence="4">
    <location>
        <begin position="373"/>
        <end position="415"/>
    </location>
</feature>
<dbReference type="GO" id="GO:0008094">
    <property type="term" value="F:ATP-dependent activity, acting on DNA"/>
    <property type="evidence" value="ECO:0007669"/>
    <property type="project" value="TreeGrafter"/>
</dbReference>
<dbReference type="InterPro" id="IPR000330">
    <property type="entry name" value="SNF2_N"/>
</dbReference>
<feature type="region of interest" description="Disordered" evidence="4">
    <location>
        <begin position="509"/>
        <end position="536"/>
    </location>
</feature>
<dbReference type="InterPro" id="IPR049730">
    <property type="entry name" value="SNF2/RAD54-like_C"/>
</dbReference>
<proteinExistence type="predicted"/>
<evidence type="ECO:0000256" key="2">
    <source>
        <dbReference type="ARBA" id="ARBA00022801"/>
    </source>
</evidence>
<keyword evidence="8" id="KW-1185">Reference proteome</keyword>
<feature type="domain" description="Helicase ATP-binding" evidence="5">
    <location>
        <begin position="410"/>
        <end position="596"/>
    </location>
</feature>
<dbReference type="Gene3D" id="3.40.50.300">
    <property type="entry name" value="P-loop containing nucleotide triphosphate hydrolases"/>
    <property type="match status" value="1"/>
</dbReference>
<dbReference type="Proteomes" id="UP000237144">
    <property type="component" value="Unassembled WGS sequence"/>
</dbReference>
<organism evidence="7 8">
    <name type="scientific">Rhodotorula taiwanensis</name>
    <dbReference type="NCBI Taxonomy" id="741276"/>
    <lineage>
        <taxon>Eukaryota</taxon>
        <taxon>Fungi</taxon>
        <taxon>Dikarya</taxon>
        <taxon>Basidiomycota</taxon>
        <taxon>Pucciniomycotina</taxon>
        <taxon>Microbotryomycetes</taxon>
        <taxon>Sporidiobolales</taxon>
        <taxon>Sporidiobolaceae</taxon>
        <taxon>Rhodotorula</taxon>
    </lineage>
</organism>
<dbReference type="OrthoDB" id="423559at2759"/>
<evidence type="ECO:0000259" key="6">
    <source>
        <dbReference type="PROSITE" id="PS51194"/>
    </source>
</evidence>
<gene>
    <name evidence="7" type="ORF">BMF94_3548</name>
</gene>
<dbReference type="SUPFAM" id="SSF52540">
    <property type="entry name" value="P-loop containing nucleoside triphosphate hydrolases"/>
    <property type="match status" value="2"/>
</dbReference>
<dbReference type="PANTHER" id="PTHR45626:SF14">
    <property type="entry name" value="ATP-DEPENDENT DNA HELICASE (EUROFUNG)"/>
    <property type="match status" value="1"/>
</dbReference>
<comment type="caution">
    <text evidence="7">The sequence shown here is derived from an EMBL/GenBank/DDBJ whole genome shotgun (WGS) entry which is preliminary data.</text>
</comment>
<feature type="compositionally biased region" description="Polar residues" evidence="4">
    <location>
        <begin position="112"/>
        <end position="130"/>
    </location>
</feature>
<evidence type="ECO:0000313" key="7">
    <source>
        <dbReference type="EMBL" id="POY73215.1"/>
    </source>
</evidence>
<feature type="compositionally biased region" description="Polar residues" evidence="4">
    <location>
        <begin position="159"/>
        <end position="185"/>
    </location>
</feature>
<feature type="region of interest" description="Disordered" evidence="4">
    <location>
        <begin position="1"/>
        <end position="308"/>
    </location>
</feature>
<dbReference type="InterPro" id="IPR001650">
    <property type="entry name" value="Helicase_C-like"/>
</dbReference>
<dbReference type="SMART" id="SM00490">
    <property type="entry name" value="HELICc"/>
    <property type="match status" value="1"/>
</dbReference>
<protein>
    <submittedName>
        <fullName evidence="7">Uncharacterized protein</fullName>
    </submittedName>
</protein>
<keyword evidence="2" id="KW-0378">Hydrolase</keyword>
<evidence type="ECO:0000256" key="1">
    <source>
        <dbReference type="ARBA" id="ARBA00022741"/>
    </source>
</evidence>
<evidence type="ECO:0000259" key="5">
    <source>
        <dbReference type="PROSITE" id="PS51192"/>
    </source>
</evidence>
<dbReference type="InterPro" id="IPR014001">
    <property type="entry name" value="Helicase_ATP-bd"/>
</dbReference>
<dbReference type="PANTHER" id="PTHR45626">
    <property type="entry name" value="TRANSCRIPTION TERMINATION FACTOR 2-RELATED"/>
    <property type="match status" value="1"/>
</dbReference>
<dbReference type="InterPro" id="IPR027417">
    <property type="entry name" value="P-loop_NTPase"/>
</dbReference>
<keyword evidence="3" id="KW-0067">ATP-binding</keyword>
<evidence type="ECO:0000256" key="3">
    <source>
        <dbReference type="ARBA" id="ARBA00022840"/>
    </source>
</evidence>
<dbReference type="SMART" id="SM00487">
    <property type="entry name" value="DEXDc"/>
    <property type="match status" value="1"/>
</dbReference>
<dbReference type="GO" id="GO:0006281">
    <property type="term" value="P:DNA repair"/>
    <property type="evidence" value="ECO:0007669"/>
    <property type="project" value="TreeGrafter"/>
</dbReference>
<evidence type="ECO:0000313" key="8">
    <source>
        <dbReference type="Proteomes" id="UP000237144"/>
    </source>
</evidence>
<dbReference type="InterPro" id="IPR038718">
    <property type="entry name" value="SNF2-like_sf"/>
</dbReference>
<reference evidence="7 8" key="1">
    <citation type="journal article" date="2018" name="Front. Microbiol.">
        <title>Prospects for Fungal Bioremediation of Acidic Radioactive Waste Sites: Characterization and Genome Sequence of Rhodotorula taiwanensis MD1149.</title>
        <authorList>
            <person name="Tkavc R."/>
            <person name="Matrosova V.Y."/>
            <person name="Grichenko O.E."/>
            <person name="Gostincar C."/>
            <person name="Volpe R.P."/>
            <person name="Klimenkova P."/>
            <person name="Gaidamakova E.K."/>
            <person name="Zhou C.E."/>
            <person name="Stewart B.J."/>
            <person name="Lyman M.G."/>
            <person name="Malfatti S.A."/>
            <person name="Rubinfeld B."/>
            <person name="Courtot M."/>
            <person name="Singh J."/>
            <person name="Dalgard C.L."/>
            <person name="Hamilton T."/>
            <person name="Frey K.G."/>
            <person name="Gunde-Cimerman N."/>
            <person name="Dugan L."/>
            <person name="Daly M.J."/>
        </authorList>
    </citation>
    <scope>NUCLEOTIDE SEQUENCE [LARGE SCALE GENOMIC DNA]</scope>
    <source>
        <strain evidence="7 8">MD1149</strain>
    </source>
</reference>
<name>A0A2S5B8X4_9BASI</name>
<accession>A0A2S5B8X4</accession>
<dbReference type="InterPro" id="IPR050628">
    <property type="entry name" value="SNF2_RAD54_helicase_TF"/>
</dbReference>
<dbReference type="GO" id="GO:0005634">
    <property type="term" value="C:nucleus"/>
    <property type="evidence" value="ECO:0007669"/>
    <property type="project" value="TreeGrafter"/>
</dbReference>
<dbReference type="STRING" id="741276.A0A2S5B8X4"/>
<dbReference type="CDD" id="cd18793">
    <property type="entry name" value="SF2_C_SNF"/>
    <property type="match status" value="1"/>
</dbReference>
<sequence length="984" mass="107402">MAGAQSWRSGLATIDLTLSDSDRSPAPVRKQKPPAALVERTDGQSTARRRLPRIPDSSDDSDTGSSDSDGGDDSVEITRPAERQAQGPAQAAPPRMAVPALGPPAIQGAGAQETQPPRTFKAPQSSSGSLFRTGPAHNKLFVPPQRPQPPPPPKPLSAFYQNSQGRPNNRELSTSTAGVTGSSDARQGPPPPAFANRNTNANAPSWLARPAEPRPNAAQGASANAFSKMPSFYRPRDPSLPPPTGPSPTLSVKERAMADLRAAQQKIGVPIAVPQNPPRSKTQHAFAKRPSDPKREAAEPSIDDDGALEDAMNGLSVRDDLRDGGQEAALQDLLSSVADIGEVDTSEPPPDGLTCDLLPHQIVGLAWLKKRESAGPVEPKEPEEELTDLPAPSTIGRDDPKKQSKKKKKASGNGEKFGGILADDMGLGKTIQMIALMLAHPSDRKACKSKTTLIICPVGLMDQWKAEIKRWTDDRLRVLIFHGKTRPTESRVLHKYDVVVTSYPTCQQAWNGPKKKQKGQDSDDGSEADNTSPLYHPDRPFYRIILDEAHNIKNPSTGAHKACVALRARYRWCLTGTPIQNSVMDIHSLFAFLGPTVVRPLHEISEFKAKIEQPIKNKRAKIGLARLSVVLQAIMLRRVKTQLINGRPLIDLPKREIIESKGPFLNEKEAEFYRNIEQKTADALKEQLKEDGGANYVRILTKLLRMRQACSHPSLVTKESVLGQQEALEPKPAEPRSSGKTAGDDLADLLDVMSIETRICSLCSTTIRGGDKSSSECASCLKDLERYKHLSSSTKVDRTLKLLRSIKRESEAPGQRPKKTIIFSQFTSMFDILEPFLQSGGFGYVRYEGSMPPAARTEATRRIREDPGCTVIMVSLKAGAVGLNLTCCSRVILLDLWRVGSASKSWNPAIEEQAFDRAHRMGQTEDVKIYKLTIDDTVEDRILTLQADKAQLAKAALEGSGNVSKLNKLSMKEILYLFKANAAS</sequence>
<keyword evidence="1" id="KW-0547">Nucleotide-binding</keyword>
<dbReference type="Gene3D" id="3.40.50.10810">
    <property type="entry name" value="Tandem AAA-ATPase domain"/>
    <property type="match status" value="1"/>
</dbReference>
<feature type="compositionally biased region" description="Pro residues" evidence="4">
    <location>
        <begin position="144"/>
        <end position="155"/>
    </location>
</feature>
<evidence type="ECO:0000256" key="4">
    <source>
        <dbReference type="SAM" id="MobiDB-lite"/>
    </source>
</evidence>
<dbReference type="AlphaFoldDB" id="A0A2S5B8X4"/>
<dbReference type="EMBL" id="PJQD01000038">
    <property type="protein sequence ID" value="POY73215.1"/>
    <property type="molecule type" value="Genomic_DNA"/>
</dbReference>
<feature type="compositionally biased region" description="Basic and acidic residues" evidence="4">
    <location>
        <begin position="289"/>
        <end position="298"/>
    </location>
</feature>
<dbReference type="CDD" id="cd18008">
    <property type="entry name" value="DEXDc_SHPRH-like"/>
    <property type="match status" value="1"/>
</dbReference>
<feature type="compositionally biased region" description="Low complexity" evidence="4">
    <location>
        <begin position="83"/>
        <end position="97"/>
    </location>
</feature>
<dbReference type="PROSITE" id="PS51194">
    <property type="entry name" value="HELICASE_CTER"/>
    <property type="match status" value="1"/>
</dbReference>
<dbReference type="GO" id="GO:0005524">
    <property type="term" value="F:ATP binding"/>
    <property type="evidence" value="ECO:0007669"/>
    <property type="project" value="UniProtKB-KW"/>
</dbReference>
<dbReference type="Pfam" id="PF00271">
    <property type="entry name" value="Helicase_C"/>
    <property type="match status" value="1"/>
</dbReference>